<name>A0A1I7W884_HETBA</name>
<evidence type="ECO:0000313" key="2">
    <source>
        <dbReference type="WBParaSite" id="Hba_00845"/>
    </source>
</evidence>
<proteinExistence type="predicted"/>
<dbReference type="WBParaSite" id="Hba_00845">
    <property type="protein sequence ID" value="Hba_00845"/>
    <property type="gene ID" value="Hba_00845"/>
</dbReference>
<protein>
    <submittedName>
        <fullName evidence="2">Uncharacterized protein</fullName>
    </submittedName>
</protein>
<accession>A0A1I7W884</accession>
<sequence>MLIFLKTTFHRFKMIAHFTYFGVI</sequence>
<dbReference type="Proteomes" id="UP000095283">
    <property type="component" value="Unplaced"/>
</dbReference>
<organism evidence="1 2">
    <name type="scientific">Heterorhabditis bacteriophora</name>
    <name type="common">Entomopathogenic nematode worm</name>
    <dbReference type="NCBI Taxonomy" id="37862"/>
    <lineage>
        <taxon>Eukaryota</taxon>
        <taxon>Metazoa</taxon>
        <taxon>Ecdysozoa</taxon>
        <taxon>Nematoda</taxon>
        <taxon>Chromadorea</taxon>
        <taxon>Rhabditida</taxon>
        <taxon>Rhabditina</taxon>
        <taxon>Rhabditomorpha</taxon>
        <taxon>Strongyloidea</taxon>
        <taxon>Heterorhabditidae</taxon>
        <taxon>Heterorhabditis</taxon>
    </lineage>
</organism>
<dbReference type="AlphaFoldDB" id="A0A1I7W884"/>
<keyword evidence="1" id="KW-1185">Reference proteome</keyword>
<reference evidence="2" key="1">
    <citation type="submission" date="2016-11" db="UniProtKB">
        <authorList>
            <consortium name="WormBaseParasite"/>
        </authorList>
    </citation>
    <scope>IDENTIFICATION</scope>
</reference>
<evidence type="ECO:0000313" key="1">
    <source>
        <dbReference type="Proteomes" id="UP000095283"/>
    </source>
</evidence>